<dbReference type="GO" id="GO:0006798">
    <property type="term" value="P:polyphosphate catabolic process"/>
    <property type="evidence" value="ECO:0007669"/>
    <property type="project" value="TreeGrafter"/>
</dbReference>
<dbReference type="STRING" id="1314781.A0A165GQN1"/>
<dbReference type="GO" id="GO:0016791">
    <property type="term" value="F:phosphatase activity"/>
    <property type="evidence" value="ECO:0007669"/>
    <property type="project" value="TreeGrafter"/>
</dbReference>
<evidence type="ECO:0000313" key="3">
    <source>
        <dbReference type="EMBL" id="KZV90864.1"/>
    </source>
</evidence>
<dbReference type="PANTHER" id="PTHR42850">
    <property type="entry name" value="METALLOPHOSPHOESTERASE"/>
    <property type="match status" value="1"/>
</dbReference>
<dbReference type="InterPro" id="IPR050126">
    <property type="entry name" value="Ap4A_hydrolase"/>
</dbReference>
<sequence length="420" mass="46743">MFPRLGLLVAVCVAQALAAPPATVSDLVTAGKRPALPDFSRYIDMRALSDKDLRLADPTRRIIFVGDVHGMVHSLHALLDKISYDPTRDVVVHTGDIITKGADSLGTLEWLSSNGILGVRGNQDQKVIEWRGWIEWVLSQKGGRKWLDKMERKYPDGIPSVRMKTTKKSKKFPIPEDWEFNGEHYQLARNMADEHYQYLLGLPLNLHLVPLHTFVGHAGVLPMDPTRSPTAKRQPLAHVPEVDHPKPPTQLLRLAQEIAVMREIPQNTDPWTKLNVRSILDDGEVTRDGTEGVPWSNLWNAIIDRCGGFESTSSMQSSAPQDQVVLQKREGGVLDRVEPDLRLPCHPASVVYGHAASRGLDLKRWTKGLDTGCVYGKKLTALIVGGDRHRHRGVQYDAQGIEFGENGSARLASVDCELLE</sequence>
<organism evidence="3 4">
    <name type="scientific">Exidia glandulosa HHB12029</name>
    <dbReference type="NCBI Taxonomy" id="1314781"/>
    <lineage>
        <taxon>Eukaryota</taxon>
        <taxon>Fungi</taxon>
        <taxon>Dikarya</taxon>
        <taxon>Basidiomycota</taxon>
        <taxon>Agaricomycotina</taxon>
        <taxon>Agaricomycetes</taxon>
        <taxon>Auriculariales</taxon>
        <taxon>Exidiaceae</taxon>
        <taxon>Exidia</taxon>
    </lineage>
</organism>
<feature type="domain" description="Calcineurin-like phosphoesterase" evidence="2">
    <location>
        <begin position="61"/>
        <end position="146"/>
    </location>
</feature>
<dbReference type="Proteomes" id="UP000077266">
    <property type="component" value="Unassembled WGS sequence"/>
</dbReference>
<protein>
    <submittedName>
        <fullName evidence="3">Metallo-dependent phosphatase</fullName>
    </submittedName>
</protein>
<feature type="signal peptide" evidence="1">
    <location>
        <begin position="1"/>
        <end position="18"/>
    </location>
</feature>
<dbReference type="InterPro" id="IPR029052">
    <property type="entry name" value="Metallo-depent_PP-like"/>
</dbReference>
<dbReference type="InterPro" id="IPR004843">
    <property type="entry name" value="Calcineurin-like_PHP"/>
</dbReference>
<accession>A0A165GQN1</accession>
<evidence type="ECO:0000256" key="1">
    <source>
        <dbReference type="SAM" id="SignalP"/>
    </source>
</evidence>
<name>A0A165GQN1_EXIGL</name>
<reference evidence="3 4" key="1">
    <citation type="journal article" date="2016" name="Mol. Biol. Evol.">
        <title>Comparative Genomics of Early-Diverging Mushroom-Forming Fungi Provides Insights into the Origins of Lignocellulose Decay Capabilities.</title>
        <authorList>
            <person name="Nagy L.G."/>
            <person name="Riley R."/>
            <person name="Tritt A."/>
            <person name="Adam C."/>
            <person name="Daum C."/>
            <person name="Floudas D."/>
            <person name="Sun H."/>
            <person name="Yadav J.S."/>
            <person name="Pangilinan J."/>
            <person name="Larsson K.H."/>
            <person name="Matsuura K."/>
            <person name="Barry K."/>
            <person name="Labutti K."/>
            <person name="Kuo R."/>
            <person name="Ohm R.A."/>
            <person name="Bhattacharya S.S."/>
            <person name="Shirouzu T."/>
            <person name="Yoshinaga Y."/>
            <person name="Martin F.M."/>
            <person name="Grigoriev I.V."/>
            <person name="Hibbett D.S."/>
        </authorList>
    </citation>
    <scope>NUCLEOTIDE SEQUENCE [LARGE SCALE GENOMIC DNA]</scope>
    <source>
        <strain evidence="3 4">HHB12029</strain>
    </source>
</reference>
<dbReference type="OrthoDB" id="10267127at2759"/>
<dbReference type="EMBL" id="KV426039">
    <property type="protein sequence ID" value="KZV90864.1"/>
    <property type="molecule type" value="Genomic_DNA"/>
</dbReference>
<dbReference type="SUPFAM" id="SSF56300">
    <property type="entry name" value="Metallo-dependent phosphatases"/>
    <property type="match status" value="1"/>
</dbReference>
<keyword evidence="4" id="KW-1185">Reference proteome</keyword>
<proteinExistence type="predicted"/>
<dbReference type="Gene3D" id="3.60.21.10">
    <property type="match status" value="1"/>
</dbReference>
<dbReference type="GO" id="GO:0005737">
    <property type="term" value="C:cytoplasm"/>
    <property type="evidence" value="ECO:0007669"/>
    <property type="project" value="TreeGrafter"/>
</dbReference>
<dbReference type="PANTHER" id="PTHR42850:SF4">
    <property type="entry name" value="ZINC-DEPENDENT ENDOPOLYPHOSPHATASE"/>
    <property type="match status" value="1"/>
</dbReference>
<dbReference type="InParanoid" id="A0A165GQN1"/>
<evidence type="ECO:0000313" key="4">
    <source>
        <dbReference type="Proteomes" id="UP000077266"/>
    </source>
</evidence>
<feature type="chain" id="PRO_5007858314" evidence="1">
    <location>
        <begin position="19"/>
        <end position="420"/>
    </location>
</feature>
<keyword evidence="1" id="KW-0732">Signal</keyword>
<dbReference type="Pfam" id="PF00149">
    <property type="entry name" value="Metallophos"/>
    <property type="match status" value="1"/>
</dbReference>
<dbReference type="GO" id="GO:0000298">
    <property type="term" value="F:endopolyphosphatase activity"/>
    <property type="evidence" value="ECO:0007669"/>
    <property type="project" value="TreeGrafter"/>
</dbReference>
<dbReference type="AlphaFoldDB" id="A0A165GQN1"/>
<gene>
    <name evidence="3" type="ORF">EXIGLDRAFT_676646</name>
</gene>
<evidence type="ECO:0000259" key="2">
    <source>
        <dbReference type="Pfam" id="PF00149"/>
    </source>
</evidence>